<accession>A0A024WDZ1</accession>
<reference evidence="2 3" key="1">
    <citation type="submission" date="2013-02" db="EMBL/GenBank/DDBJ databases">
        <title>The Genome Annotation of Plasmodium falciparum Tanzania (2000708).</title>
        <authorList>
            <consortium name="The Broad Institute Genome Sequencing Platform"/>
            <consortium name="The Broad Institute Genome Sequencing Center for Infectious Disease"/>
            <person name="Neafsey D."/>
            <person name="Hoffman S."/>
            <person name="Volkman S."/>
            <person name="Rosenthal P."/>
            <person name="Walker B."/>
            <person name="Young S.K."/>
            <person name="Zeng Q."/>
            <person name="Gargeya S."/>
            <person name="Fitzgerald M."/>
            <person name="Haas B."/>
            <person name="Abouelleil A."/>
            <person name="Allen A.W."/>
            <person name="Alvarado L."/>
            <person name="Arachchi H.M."/>
            <person name="Berlin A.M."/>
            <person name="Chapman S.B."/>
            <person name="Gainer-Dewar J."/>
            <person name="Goldberg J."/>
            <person name="Griggs A."/>
            <person name="Gujja S."/>
            <person name="Hansen M."/>
            <person name="Howarth C."/>
            <person name="Imamovic A."/>
            <person name="Ireland A."/>
            <person name="Larimer J."/>
            <person name="McCowan C."/>
            <person name="Murphy C."/>
            <person name="Pearson M."/>
            <person name="Poon T.W."/>
            <person name="Priest M."/>
            <person name="Roberts A."/>
            <person name="Saif S."/>
            <person name="Shea T."/>
            <person name="Sisk P."/>
            <person name="Sykes S."/>
            <person name="Wortman J."/>
            <person name="Nusbaum C."/>
            <person name="Birren B."/>
        </authorList>
    </citation>
    <scope>NUCLEOTIDE SEQUENCE [LARGE SCALE GENOMIC DNA]</scope>
    <source>
        <strain evidence="3">Tanzania (2000708)</strain>
    </source>
</reference>
<evidence type="ECO:0000313" key="2">
    <source>
        <dbReference type="EMBL" id="ETW38406.1"/>
    </source>
</evidence>
<evidence type="ECO:0000313" key="3">
    <source>
        <dbReference type="Proteomes" id="UP000030708"/>
    </source>
</evidence>
<dbReference type="Proteomes" id="UP000030708">
    <property type="component" value="Unassembled WGS sequence"/>
</dbReference>
<dbReference type="AlphaFoldDB" id="A0A024WDZ1"/>
<reference evidence="2 3" key="2">
    <citation type="submission" date="2013-02" db="EMBL/GenBank/DDBJ databases">
        <title>The Genome Sequence of Plasmodium falciparum Tanzania (2000708).</title>
        <authorList>
            <consortium name="The Broad Institute Genome Sequencing Platform"/>
            <consortium name="The Broad Institute Genome Sequencing Center for Infectious Disease"/>
            <person name="Neafsey D."/>
            <person name="Cheeseman I."/>
            <person name="Volkman S."/>
            <person name="Adams J."/>
            <person name="Walker B."/>
            <person name="Young S.K."/>
            <person name="Zeng Q."/>
            <person name="Gargeya S."/>
            <person name="Fitzgerald M."/>
            <person name="Haas B."/>
            <person name="Abouelleil A."/>
            <person name="Alvarado L."/>
            <person name="Arachchi H.M."/>
            <person name="Berlin A.M."/>
            <person name="Chapman S.B."/>
            <person name="Dewar J."/>
            <person name="Goldberg J."/>
            <person name="Griggs A."/>
            <person name="Gujja S."/>
            <person name="Hansen M."/>
            <person name="Howarth C."/>
            <person name="Imamovic A."/>
            <person name="Larimer J."/>
            <person name="McCowan C."/>
            <person name="Murphy C."/>
            <person name="Neiman D."/>
            <person name="Pearson M."/>
            <person name="Priest M."/>
            <person name="Roberts A."/>
            <person name="Saif S."/>
            <person name="Shea T."/>
            <person name="Sisk P."/>
            <person name="Sykes S."/>
            <person name="Wortman J."/>
            <person name="Nusbaum C."/>
            <person name="Birren B."/>
        </authorList>
    </citation>
    <scope>NUCLEOTIDE SEQUENCE [LARGE SCALE GENOMIC DNA]</scope>
    <source>
        <strain evidence="3">Tanzania (2000708)</strain>
    </source>
</reference>
<dbReference type="EMBL" id="KI926308">
    <property type="protein sequence ID" value="ETW38406.1"/>
    <property type="molecule type" value="Genomic_DNA"/>
</dbReference>
<feature type="compositionally biased region" description="Basic and acidic residues" evidence="1">
    <location>
        <begin position="1"/>
        <end position="16"/>
    </location>
</feature>
<protein>
    <submittedName>
        <fullName evidence="2">Uncharacterized protein</fullName>
    </submittedName>
</protein>
<feature type="region of interest" description="Disordered" evidence="1">
    <location>
        <begin position="1"/>
        <end position="27"/>
    </location>
</feature>
<organism evidence="2 3">
    <name type="scientific">Plasmodium falciparum Tanzania</name>
    <name type="common">2000708</name>
    <dbReference type="NCBI Taxonomy" id="1036725"/>
    <lineage>
        <taxon>Eukaryota</taxon>
        <taxon>Sar</taxon>
        <taxon>Alveolata</taxon>
        <taxon>Apicomplexa</taxon>
        <taxon>Aconoidasida</taxon>
        <taxon>Haemosporida</taxon>
        <taxon>Plasmodiidae</taxon>
        <taxon>Plasmodium</taxon>
        <taxon>Plasmodium (Laverania)</taxon>
    </lineage>
</organism>
<gene>
    <name evidence="2" type="ORF">PFTANZ_00900</name>
</gene>
<sequence>MNYDDIKKKEKEHENYNSKSSNSSFCDEKCNEDINKNIKRDNVLKKNIKDDNYNDDENNKNNIQNDEKEYIDDVVKEEKKNTKVLGTLKILYNFYVNLFDKLKEDVENIQNNTNHNNIDLFRDINLYTNYISIRNVN</sequence>
<dbReference type="eggNOG" id="ENOG502QX09">
    <property type="taxonomic scope" value="Eukaryota"/>
</dbReference>
<proteinExistence type="predicted"/>
<name>A0A024WDZ1_PLAFA</name>
<dbReference type="OrthoDB" id="378325at2759"/>
<evidence type="ECO:0000256" key="1">
    <source>
        <dbReference type="SAM" id="MobiDB-lite"/>
    </source>
</evidence>